<dbReference type="AlphaFoldDB" id="A0A0F9IPL6"/>
<organism evidence="2">
    <name type="scientific">marine sediment metagenome</name>
    <dbReference type="NCBI Taxonomy" id="412755"/>
    <lineage>
        <taxon>unclassified sequences</taxon>
        <taxon>metagenomes</taxon>
        <taxon>ecological metagenomes</taxon>
    </lineage>
</organism>
<proteinExistence type="predicted"/>
<dbReference type="EMBL" id="LAZR01020357">
    <property type="protein sequence ID" value="KKL89187.1"/>
    <property type="molecule type" value="Genomic_DNA"/>
</dbReference>
<feature type="region of interest" description="Disordered" evidence="1">
    <location>
        <begin position="35"/>
        <end position="54"/>
    </location>
</feature>
<evidence type="ECO:0000313" key="2">
    <source>
        <dbReference type="EMBL" id="KKL89187.1"/>
    </source>
</evidence>
<sequence length="80" mass="8742">SMQFTSARNTHHKHQYRESGFVLVRDAVIQHAEMLRDRSTSASGKLQRGVGGDGQWRLRADTDKCRLTVGDAGKGAGTDG</sequence>
<name>A0A0F9IPL6_9ZZZZ</name>
<protein>
    <submittedName>
        <fullName evidence="2">Uncharacterized protein</fullName>
    </submittedName>
</protein>
<accession>A0A0F9IPL6</accession>
<comment type="caution">
    <text evidence="2">The sequence shown here is derived from an EMBL/GenBank/DDBJ whole genome shotgun (WGS) entry which is preliminary data.</text>
</comment>
<evidence type="ECO:0000256" key="1">
    <source>
        <dbReference type="SAM" id="MobiDB-lite"/>
    </source>
</evidence>
<gene>
    <name evidence="2" type="ORF">LCGC14_1917180</name>
</gene>
<reference evidence="2" key="1">
    <citation type="journal article" date="2015" name="Nature">
        <title>Complex archaea that bridge the gap between prokaryotes and eukaryotes.</title>
        <authorList>
            <person name="Spang A."/>
            <person name="Saw J.H."/>
            <person name="Jorgensen S.L."/>
            <person name="Zaremba-Niedzwiedzka K."/>
            <person name="Martijn J."/>
            <person name="Lind A.E."/>
            <person name="van Eijk R."/>
            <person name="Schleper C."/>
            <person name="Guy L."/>
            <person name="Ettema T.J."/>
        </authorList>
    </citation>
    <scope>NUCLEOTIDE SEQUENCE</scope>
</reference>
<feature type="non-terminal residue" evidence="2">
    <location>
        <position position="1"/>
    </location>
</feature>